<dbReference type="PROSITE" id="PS50103">
    <property type="entry name" value="ZF_C3H1"/>
    <property type="match status" value="1"/>
</dbReference>
<keyword evidence="1" id="KW-0863">Zinc-finger</keyword>
<dbReference type="EMBL" id="JAUIZM010000001">
    <property type="protein sequence ID" value="KAK1401163.1"/>
    <property type="molecule type" value="Genomic_DNA"/>
</dbReference>
<accession>A0AAD8NB43</accession>
<evidence type="ECO:0000256" key="1">
    <source>
        <dbReference type="PROSITE-ProRule" id="PRU00723"/>
    </source>
</evidence>
<reference evidence="3" key="1">
    <citation type="submission" date="2023-02" db="EMBL/GenBank/DDBJ databases">
        <title>Genome of toxic invasive species Heracleum sosnowskyi carries increased number of genes despite the absence of recent whole-genome duplications.</title>
        <authorList>
            <person name="Schelkunov M."/>
            <person name="Shtratnikova V."/>
            <person name="Makarenko M."/>
            <person name="Klepikova A."/>
            <person name="Omelchenko D."/>
            <person name="Novikova G."/>
            <person name="Obukhova E."/>
            <person name="Bogdanov V."/>
            <person name="Penin A."/>
            <person name="Logacheva M."/>
        </authorList>
    </citation>
    <scope>NUCLEOTIDE SEQUENCE</scope>
    <source>
        <strain evidence="3">Hsosn_3</strain>
        <tissue evidence="3">Leaf</tissue>
    </source>
</reference>
<dbReference type="AlphaFoldDB" id="A0AAD8NB43"/>
<reference evidence="3" key="2">
    <citation type="submission" date="2023-05" db="EMBL/GenBank/DDBJ databases">
        <authorList>
            <person name="Schelkunov M.I."/>
        </authorList>
    </citation>
    <scope>NUCLEOTIDE SEQUENCE</scope>
    <source>
        <strain evidence="3">Hsosn_3</strain>
        <tissue evidence="3">Leaf</tissue>
    </source>
</reference>
<keyword evidence="4" id="KW-1185">Reference proteome</keyword>
<proteinExistence type="predicted"/>
<evidence type="ECO:0000313" key="3">
    <source>
        <dbReference type="EMBL" id="KAK1401163.1"/>
    </source>
</evidence>
<evidence type="ECO:0000313" key="4">
    <source>
        <dbReference type="Proteomes" id="UP001237642"/>
    </source>
</evidence>
<sequence length="182" mass="19490">MFFSNVGCSLGERCRFKHSGVNPSAGNANFGGKSLQCYKYYTDDGCGDINCPYAHGPDELRGPTIYMKVPDDMAPLPVCSFAEGIGPETSFGASIRMIRSFCSPRSSTEGMNAWLMGRVSGARISLIDHESDPSMLKVMLEGTMEQVELATNLVRDHVAGAGPAFAPPPAFALPPNSHASHK</sequence>
<protein>
    <recommendedName>
        <fullName evidence="2">C3H1-type domain-containing protein</fullName>
    </recommendedName>
</protein>
<feature type="zinc finger region" description="C3H1-type" evidence="1">
    <location>
        <begin position="1"/>
        <end position="21"/>
    </location>
</feature>
<comment type="caution">
    <text evidence="3">The sequence shown here is derived from an EMBL/GenBank/DDBJ whole genome shotgun (WGS) entry which is preliminary data.</text>
</comment>
<dbReference type="Proteomes" id="UP001237642">
    <property type="component" value="Unassembled WGS sequence"/>
</dbReference>
<organism evidence="3 4">
    <name type="scientific">Heracleum sosnowskyi</name>
    <dbReference type="NCBI Taxonomy" id="360622"/>
    <lineage>
        <taxon>Eukaryota</taxon>
        <taxon>Viridiplantae</taxon>
        <taxon>Streptophyta</taxon>
        <taxon>Embryophyta</taxon>
        <taxon>Tracheophyta</taxon>
        <taxon>Spermatophyta</taxon>
        <taxon>Magnoliopsida</taxon>
        <taxon>eudicotyledons</taxon>
        <taxon>Gunneridae</taxon>
        <taxon>Pentapetalae</taxon>
        <taxon>asterids</taxon>
        <taxon>campanulids</taxon>
        <taxon>Apiales</taxon>
        <taxon>Apiaceae</taxon>
        <taxon>Apioideae</taxon>
        <taxon>apioid superclade</taxon>
        <taxon>Tordylieae</taxon>
        <taxon>Tordyliinae</taxon>
        <taxon>Heracleum</taxon>
    </lineage>
</organism>
<gene>
    <name evidence="3" type="ORF">POM88_000768</name>
</gene>
<feature type="domain" description="C3H1-type" evidence="2">
    <location>
        <begin position="1"/>
        <end position="21"/>
    </location>
</feature>
<dbReference type="InterPro" id="IPR000571">
    <property type="entry name" value="Znf_CCCH"/>
</dbReference>
<keyword evidence="1" id="KW-0479">Metal-binding</keyword>
<keyword evidence="1" id="KW-0862">Zinc</keyword>
<evidence type="ECO:0000259" key="2">
    <source>
        <dbReference type="PROSITE" id="PS50103"/>
    </source>
</evidence>
<dbReference type="GO" id="GO:0008270">
    <property type="term" value="F:zinc ion binding"/>
    <property type="evidence" value="ECO:0007669"/>
    <property type="project" value="UniProtKB-KW"/>
</dbReference>
<name>A0AAD8NB43_9APIA</name>
<dbReference type="Gene3D" id="3.30.1370.210">
    <property type="match status" value="1"/>
</dbReference>